<protein>
    <submittedName>
        <fullName evidence="1">Uncharacterized protein</fullName>
    </submittedName>
</protein>
<accession>A0ABP9YUP4</accession>
<reference evidence="1 2" key="1">
    <citation type="submission" date="2024-04" db="EMBL/GenBank/DDBJ databases">
        <title>genome sequences of Mucor flavus KT1a and Helicostylum pulchrum KT1b strains isolated from the surface of a dry-aged beef.</title>
        <authorList>
            <person name="Toyotome T."/>
            <person name="Hosono M."/>
            <person name="Torimaru M."/>
            <person name="Fukuda K."/>
            <person name="Mikami N."/>
        </authorList>
    </citation>
    <scope>NUCLEOTIDE SEQUENCE [LARGE SCALE GENOMIC DNA]</scope>
    <source>
        <strain evidence="1 2">KT1a</strain>
    </source>
</reference>
<sequence length="105" mass="11811">MKIDRPSTRARAKQEANDSKEYLKCASYSPVKLEAPSLEISKYESISEADTVVYVTSLLVTESFISATTFVSIKLKRRPLSTLKPFAVTFAMKVTHPEMHIVGIW</sequence>
<proteinExistence type="predicted"/>
<keyword evidence="2" id="KW-1185">Reference proteome</keyword>
<gene>
    <name evidence="1" type="ORF">MFLAVUS_004010</name>
</gene>
<evidence type="ECO:0000313" key="2">
    <source>
        <dbReference type="Proteomes" id="UP001473302"/>
    </source>
</evidence>
<dbReference type="Proteomes" id="UP001473302">
    <property type="component" value="Unassembled WGS sequence"/>
</dbReference>
<organism evidence="1 2">
    <name type="scientific">Mucor flavus</name>
    <dbReference type="NCBI Taxonomy" id="439312"/>
    <lineage>
        <taxon>Eukaryota</taxon>
        <taxon>Fungi</taxon>
        <taxon>Fungi incertae sedis</taxon>
        <taxon>Mucoromycota</taxon>
        <taxon>Mucoromycotina</taxon>
        <taxon>Mucoromycetes</taxon>
        <taxon>Mucorales</taxon>
        <taxon>Mucorineae</taxon>
        <taxon>Mucoraceae</taxon>
        <taxon>Mucor</taxon>
    </lineage>
</organism>
<evidence type="ECO:0000313" key="1">
    <source>
        <dbReference type="EMBL" id="GAA5810587.1"/>
    </source>
</evidence>
<name>A0ABP9YUP4_9FUNG</name>
<dbReference type="EMBL" id="BAABUK010000007">
    <property type="protein sequence ID" value="GAA5810587.1"/>
    <property type="molecule type" value="Genomic_DNA"/>
</dbReference>
<comment type="caution">
    <text evidence="1">The sequence shown here is derived from an EMBL/GenBank/DDBJ whole genome shotgun (WGS) entry which is preliminary data.</text>
</comment>